<dbReference type="PANTHER" id="PTHR31084">
    <property type="entry name" value="ALPHA-L-FUCOSIDASE 2"/>
    <property type="match status" value="1"/>
</dbReference>
<feature type="domain" description="Glycosyl hydrolase family 95 N-terminal" evidence="1">
    <location>
        <begin position="11"/>
        <end position="247"/>
    </location>
</feature>
<dbReference type="Proteomes" id="UP000182584">
    <property type="component" value="Unassembled WGS sequence"/>
</dbReference>
<dbReference type="eggNOG" id="COG1554">
    <property type="taxonomic scope" value="Bacteria"/>
</dbReference>
<sequence length="760" mass="85863">MATNNNTKTNLWYKQPARRWEEALPLGCGRLGAMVMGGVSRDDIFLNEDSIWSGKPADRINKDAKKYLGRIRQLIREGKIPEAEKLSMMALSGTPNSERSYETAGNLAIFFDNEGEYTDYRRELDLGTGIVTASYKIGSTEYTRKCIASADYQVIAYHIEAGRSGSGDDGGLLNFSMRLERCHNRQDEIIYDDDEIGFHVTSDEGHPFAVKARAVTDGGSITSIGEHLVIEGARAATIFIDIHTSFYDKDYLKAGSDNLDRAAIAGWDKILENNIKDFEDHFNTMSLKLGDESVDDNAHSIALKRDLPTDERLDALKKGEEDPELFAIYFMYGRYLLFASSRGTCLPANLQGVWNNSMTPPWESKYTININAQMNYWIAESGNLSDCHMPFFELLKRVCENGKKTAEKMYGCRGSVAHHNTDIYADTAPQDHCISSTFWIMGEAWMATHIWEHYLYTGDRKFLNDHFYILDECVTFFKDFLIRNEEGKLVTSPSISPENVYIMNNGVRGCMCEAPTMDIEILTELLTDYIKAGQILDIDEKKIKDAKDILADLPEIKIGRYGQIQEWLEDYDEQEPGHRHISHLYGVYPGTSISMDKTPELMKAARKTLERRLSYGGGHTGWSRAWIIGLYAHFMDGDKVYENLNALLCQSTFNNLMDSHPYGAGAIFQIDGNFGAAAAMLEMLVQGDGERFRLLPALPKQFSTGSVSGLCLRGGYELSMEWKDQKVTSYEIKRRENTSYDDADKEIEVEVNGKKQVVKL</sequence>
<reference evidence="4 5" key="1">
    <citation type="submission" date="2016-10" db="EMBL/GenBank/DDBJ databases">
        <authorList>
            <person name="de Groot N.N."/>
        </authorList>
    </citation>
    <scope>NUCLEOTIDE SEQUENCE [LARGE SCALE GENOMIC DNA]</scope>
    <source>
        <strain evidence="4 5">AR40</strain>
    </source>
</reference>
<evidence type="ECO:0000313" key="4">
    <source>
        <dbReference type="EMBL" id="SER78922.1"/>
    </source>
</evidence>
<dbReference type="OrthoDB" id="9802600at2"/>
<dbReference type="GO" id="GO:0005975">
    <property type="term" value="P:carbohydrate metabolic process"/>
    <property type="evidence" value="ECO:0007669"/>
    <property type="project" value="InterPro"/>
</dbReference>
<gene>
    <name evidence="4" type="ORF">SAMN04487884_11142</name>
</gene>
<dbReference type="PANTHER" id="PTHR31084:SF18">
    <property type="entry name" value="GLYCOSYL HYDROLASE FAMILY 95 N-TERMINAL DOMAIN-CONTAINING PROTEIN"/>
    <property type="match status" value="1"/>
</dbReference>
<dbReference type="EMBL" id="FOGJ01000011">
    <property type="protein sequence ID" value="SER78922.1"/>
    <property type="molecule type" value="Genomic_DNA"/>
</dbReference>
<evidence type="ECO:0000259" key="1">
    <source>
        <dbReference type="Pfam" id="PF14498"/>
    </source>
</evidence>
<dbReference type="RefSeq" id="WP_074755985.1">
    <property type="nucleotide sequence ID" value="NZ_FOGJ01000011.1"/>
</dbReference>
<dbReference type="Gene3D" id="1.50.10.10">
    <property type="match status" value="1"/>
</dbReference>
<dbReference type="InterPro" id="IPR027414">
    <property type="entry name" value="GH95_N_dom"/>
</dbReference>
<evidence type="ECO:0000313" key="5">
    <source>
        <dbReference type="Proteomes" id="UP000182584"/>
    </source>
</evidence>
<name>A0A1H9S1M4_BUTFI</name>
<dbReference type="GO" id="GO:0004560">
    <property type="term" value="F:alpha-L-fucosidase activity"/>
    <property type="evidence" value="ECO:0007669"/>
    <property type="project" value="InterPro"/>
</dbReference>
<dbReference type="InterPro" id="IPR012341">
    <property type="entry name" value="6hp_glycosidase-like_sf"/>
</dbReference>
<dbReference type="InterPro" id="IPR008928">
    <property type="entry name" value="6-hairpin_glycosidase_sf"/>
</dbReference>
<dbReference type="InterPro" id="IPR016518">
    <property type="entry name" value="Alpha-L-fucosidase"/>
</dbReference>
<dbReference type="PIRSF" id="PIRSF007663">
    <property type="entry name" value="UCP007663"/>
    <property type="match status" value="1"/>
</dbReference>
<dbReference type="Pfam" id="PF22124">
    <property type="entry name" value="Glyco_hydro_95_cat"/>
    <property type="match status" value="1"/>
</dbReference>
<dbReference type="Pfam" id="PF21307">
    <property type="entry name" value="Glyco_hydro_95_C"/>
    <property type="match status" value="1"/>
</dbReference>
<organism evidence="4 5">
    <name type="scientific">Butyrivibrio fibrisolvens</name>
    <dbReference type="NCBI Taxonomy" id="831"/>
    <lineage>
        <taxon>Bacteria</taxon>
        <taxon>Bacillati</taxon>
        <taxon>Bacillota</taxon>
        <taxon>Clostridia</taxon>
        <taxon>Lachnospirales</taxon>
        <taxon>Lachnospiraceae</taxon>
        <taxon>Butyrivibrio</taxon>
    </lineage>
</organism>
<dbReference type="AlphaFoldDB" id="A0A1H9S1M4"/>
<feature type="domain" description="Glycosyl hydrolase family 95 catalytic" evidence="3">
    <location>
        <begin position="267"/>
        <end position="684"/>
    </location>
</feature>
<dbReference type="Pfam" id="PF14498">
    <property type="entry name" value="Glyco_hyd_65N_2"/>
    <property type="match status" value="1"/>
</dbReference>
<proteinExistence type="predicted"/>
<dbReference type="InterPro" id="IPR049053">
    <property type="entry name" value="AFCA-like_C"/>
</dbReference>
<evidence type="ECO:0000259" key="3">
    <source>
        <dbReference type="Pfam" id="PF22124"/>
    </source>
</evidence>
<accession>A0A1H9S1M4</accession>
<feature type="domain" description="Alpha fucosidase A-like C-terminal" evidence="2">
    <location>
        <begin position="688"/>
        <end position="755"/>
    </location>
</feature>
<dbReference type="InterPro" id="IPR054363">
    <property type="entry name" value="GH95_cat"/>
</dbReference>
<dbReference type="SUPFAM" id="SSF48208">
    <property type="entry name" value="Six-hairpin glycosidases"/>
    <property type="match status" value="1"/>
</dbReference>
<evidence type="ECO:0000259" key="2">
    <source>
        <dbReference type="Pfam" id="PF21307"/>
    </source>
</evidence>
<protein>
    <submittedName>
        <fullName evidence="4">Alpha-L-fucosidase 2</fullName>
    </submittedName>
</protein>